<feature type="transmembrane region" description="Helical" evidence="6">
    <location>
        <begin position="115"/>
        <end position="135"/>
    </location>
</feature>
<reference evidence="7 8" key="1">
    <citation type="journal article" date="2017" name="Int. J. Syst. Evol. Microbiol.">
        <title>Bacillus mangrovi sp. nov., isolated from a sediment sample from a mangrove forest.</title>
        <authorList>
            <person name="Gupta V."/>
            <person name="Singh P.K."/>
            <person name="Korpole S."/>
            <person name="Tanuku N.R.S."/>
            <person name="Pinnaka A.K."/>
        </authorList>
    </citation>
    <scope>NUCLEOTIDE SEQUENCE [LARGE SCALE GENOMIC DNA]</scope>
    <source>
        <strain evidence="7 8">KCTC 33872</strain>
    </source>
</reference>
<dbReference type="EMBL" id="WMIB01000003">
    <property type="protein sequence ID" value="MTH52815.1"/>
    <property type="molecule type" value="Genomic_DNA"/>
</dbReference>
<feature type="transmembrane region" description="Helical" evidence="6">
    <location>
        <begin position="156"/>
        <end position="178"/>
    </location>
</feature>
<dbReference type="PANTHER" id="PTHR30213">
    <property type="entry name" value="INNER MEMBRANE PROTEIN YHJD"/>
    <property type="match status" value="1"/>
</dbReference>
<name>A0A7X2V3X3_9BACI</name>
<evidence type="ECO:0000256" key="1">
    <source>
        <dbReference type="ARBA" id="ARBA00004651"/>
    </source>
</evidence>
<dbReference type="NCBIfam" id="TIGR00765">
    <property type="entry name" value="yihY_not_rbn"/>
    <property type="match status" value="1"/>
</dbReference>
<evidence type="ECO:0000256" key="6">
    <source>
        <dbReference type="SAM" id="Phobius"/>
    </source>
</evidence>
<dbReference type="OrthoDB" id="9775903at2"/>
<dbReference type="PIRSF" id="PIRSF035875">
    <property type="entry name" value="RNase_BN"/>
    <property type="match status" value="1"/>
</dbReference>
<evidence type="ECO:0000313" key="7">
    <source>
        <dbReference type="EMBL" id="MTH52815.1"/>
    </source>
</evidence>
<keyword evidence="8" id="KW-1185">Reference proteome</keyword>
<keyword evidence="4 6" id="KW-1133">Transmembrane helix</keyword>
<feature type="transmembrane region" description="Helical" evidence="6">
    <location>
        <begin position="266"/>
        <end position="288"/>
    </location>
</feature>
<dbReference type="PANTHER" id="PTHR30213:SF0">
    <property type="entry name" value="UPF0761 MEMBRANE PROTEIN YIHY"/>
    <property type="match status" value="1"/>
</dbReference>
<dbReference type="AlphaFoldDB" id="A0A7X2V3X3"/>
<evidence type="ECO:0000313" key="8">
    <source>
        <dbReference type="Proteomes" id="UP000434639"/>
    </source>
</evidence>
<gene>
    <name evidence="7" type="ORF">GKZ89_05285</name>
</gene>
<comment type="caution">
    <text evidence="7">The sequence shown here is derived from an EMBL/GenBank/DDBJ whole genome shotgun (WGS) entry which is preliminary data.</text>
</comment>
<comment type="subcellular location">
    <subcellularLocation>
        <location evidence="1">Cell membrane</location>
        <topology evidence="1">Multi-pass membrane protein</topology>
    </subcellularLocation>
</comment>
<keyword evidence="3 6" id="KW-0812">Transmembrane</keyword>
<evidence type="ECO:0000256" key="5">
    <source>
        <dbReference type="ARBA" id="ARBA00023136"/>
    </source>
</evidence>
<organism evidence="7 8">
    <name type="scientific">Metabacillus mangrovi</name>
    <dbReference type="NCBI Taxonomy" id="1491830"/>
    <lineage>
        <taxon>Bacteria</taxon>
        <taxon>Bacillati</taxon>
        <taxon>Bacillota</taxon>
        <taxon>Bacilli</taxon>
        <taxon>Bacillales</taxon>
        <taxon>Bacillaceae</taxon>
        <taxon>Metabacillus</taxon>
    </lineage>
</organism>
<feature type="transmembrane region" description="Helical" evidence="6">
    <location>
        <begin position="51"/>
        <end position="77"/>
    </location>
</feature>
<evidence type="ECO:0000256" key="2">
    <source>
        <dbReference type="ARBA" id="ARBA00022475"/>
    </source>
</evidence>
<feature type="transmembrane region" description="Helical" evidence="6">
    <location>
        <begin position="232"/>
        <end position="254"/>
    </location>
</feature>
<evidence type="ECO:0000256" key="3">
    <source>
        <dbReference type="ARBA" id="ARBA00022692"/>
    </source>
</evidence>
<keyword evidence="2" id="KW-1003">Cell membrane</keyword>
<protein>
    <submittedName>
        <fullName evidence="7">YihY family inner membrane protein</fullName>
    </submittedName>
</protein>
<feature type="transmembrane region" description="Helical" evidence="6">
    <location>
        <begin position="198"/>
        <end position="220"/>
    </location>
</feature>
<dbReference type="GO" id="GO:0005886">
    <property type="term" value="C:plasma membrane"/>
    <property type="evidence" value="ECO:0007669"/>
    <property type="project" value="UniProtKB-SubCell"/>
</dbReference>
<dbReference type="Pfam" id="PF03631">
    <property type="entry name" value="Virul_fac_BrkB"/>
    <property type="match status" value="1"/>
</dbReference>
<sequence>MSPKKEGSRQDRFQVDFRAGNIWIRTVYRRLNMAFIKELIHRIQKHDLGDLAAVLAYYFLLSLFPLLIFSLTLLPYFSIEPETVGKFVNQVAPGESGQLLKEQITSLISTPNGGLLSFGIIGALWSASNATNAVMRSLNVAHMVEESRAFWKVRGMAIILTIGLVLGLVVTLVLPIFGDVLLASIKGFFPETPLTDGLFVLIRFLIAFFLMALILGMIYYFSPNVDLRVKDIYPGAIAATILWQVISFGFSLYVSQFGNYQATYGSLGGVIVLLTWLYLSGFAILIGGEINAIRFCKRTSQHCYTEEKNESGTISS</sequence>
<accession>A0A7X2V3X3</accession>
<dbReference type="InterPro" id="IPR017039">
    <property type="entry name" value="Virul_fac_BrkB"/>
</dbReference>
<evidence type="ECO:0000256" key="4">
    <source>
        <dbReference type="ARBA" id="ARBA00022989"/>
    </source>
</evidence>
<proteinExistence type="predicted"/>
<keyword evidence="5 6" id="KW-0472">Membrane</keyword>
<dbReference type="Proteomes" id="UP000434639">
    <property type="component" value="Unassembled WGS sequence"/>
</dbReference>